<keyword evidence="5" id="KW-1185">Reference proteome</keyword>
<evidence type="ECO:0000313" key="4">
    <source>
        <dbReference type="EMBL" id="WYJ91091.1"/>
    </source>
</evidence>
<evidence type="ECO:0000313" key="3">
    <source>
        <dbReference type="EMBL" id="OTP17484.1"/>
    </source>
</evidence>
<organism evidence="3">
    <name type="scientific">Candidatus Enterococcus clewellii</name>
    <dbReference type="NCBI Taxonomy" id="1834193"/>
    <lineage>
        <taxon>Bacteria</taxon>
        <taxon>Bacillati</taxon>
        <taxon>Bacillota</taxon>
        <taxon>Bacilli</taxon>
        <taxon>Lactobacillales</taxon>
        <taxon>Enterococcaceae</taxon>
        <taxon>Enterococcus</taxon>
    </lineage>
</organism>
<dbReference type="EMBL" id="NGMM01000002">
    <property type="protein sequence ID" value="OTP17484.1"/>
    <property type="molecule type" value="Genomic_DNA"/>
</dbReference>
<reference evidence="4" key="2">
    <citation type="submission" date="2017-05" db="EMBL/GenBank/DDBJ databases">
        <authorList>
            <consortium name="The Broad Institute Genomics Platform"/>
            <consortium name="The Broad Institute Genomic Center for Infectious Diseases"/>
            <person name="Earl A."/>
            <person name="Manson A."/>
            <person name="Schwartman J."/>
            <person name="Gilmore M."/>
            <person name="Abouelleil A."/>
            <person name="Cao P."/>
            <person name="Chapman S."/>
            <person name="Cusick C."/>
            <person name="Shea T."/>
            <person name="Young S."/>
            <person name="Neafsey D."/>
            <person name="Nusbaum C."/>
            <person name="Birren B."/>
        </authorList>
    </citation>
    <scope>NUCLEOTIDE SEQUENCE</scope>
    <source>
        <strain evidence="4">9E7_DIV0242</strain>
    </source>
</reference>
<keyword evidence="1" id="KW-0812">Transmembrane</keyword>
<protein>
    <recommendedName>
        <fullName evidence="2">LssY-like C-terminal domain-containing protein</fullName>
    </recommendedName>
</protein>
<proteinExistence type="predicted"/>
<dbReference type="InterPro" id="IPR025902">
    <property type="entry name" value="LssY-like-C_dom"/>
</dbReference>
<feature type="transmembrane region" description="Helical" evidence="1">
    <location>
        <begin position="41"/>
        <end position="59"/>
    </location>
</feature>
<dbReference type="OrthoDB" id="3725455at2"/>
<keyword evidence="1" id="KW-1133">Transmembrane helix</keyword>
<reference evidence="4" key="3">
    <citation type="submission" date="2024-03" db="EMBL/GenBank/DDBJ databases">
        <title>The Genome Sequence of Enterococcus sp. DIV0242b.</title>
        <authorList>
            <consortium name="The Broad Institute Genomics Platform"/>
            <consortium name="The Broad Institute Microbial Omics Core"/>
            <consortium name="The Broad Institute Genomic Center for Infectious Diseases"/>
            <person name="Earl A."/>
            <person name="Manson A."/>
            <person name="Gilmore M."/>
            <person name="Schwartman J."/>
            <person name="Shea T."/>
            <person name="Abouelleil A."/>
            <person name="Cao P."/>
            <person name="Chapman S."/>
            <person name="Cusick C."/>
            <person name="Young S."/>
            <person name="Neafsey D."/>
            <person name="Nusbaum C."/>
            <person name="Birren B."/>
        </authorList>
    </citation>
    <scope>NUCLEOTIDE SEQUENCE</scope>
    <source>
        <strain evidence="4">9E7_DIV0242</strain>
    </source>
</reference>
<evidence type="ECO:0000313" key="5">
    <source>
        <dbReference type="Proteomes" id="UP000195141"/>
    </source>
</evidence>
<evidence type="ECO:0000259" key="2">
    <source>
        <dbReference type="Pfam" id="PF14067"/>
    </source>
</evidence>
<dbReference type="Pfam" id="PF14067">
    <property type="entry name" value="LssY_C"/>
    <property type="match status" value="1"/>
</dbReference>
<dbReference type="Proteomes" id="UP000195141">
    <property type="component" value="Chromosome"/>
</dbReference>
<name>A0A242K8I8_9ENTE</name>
<reference evidence="3" key="1">
    <citation type="submission" date="2017-05" db="EMBL/GenBank/DDBJ databases">
        <title>The Genome Sequence of Enterococcus sp. 9E7_DIV0242.</title>
        <authorList>
            <consortium name="The Broad Institute Genomics Platform"/>
            <consortium name="The Broad Institute Genomic Center for Infectious Diseases"/>
            <person name="Earl A."/>
            <person name="Manson A."/>
            <person name="Schwartman J."/>
            <person name="Gilmore M."/>
            <person name="Abouelleil A."/>
            <person name="Cao P."/>
            <person name="Chapman S."/>
            <person name="Cusick C."/>
            <person name="Shea T."/>
            <person name="Young S."/>
            <person name="Neafsey D."/>
            <person name="Nusbaum C."/>
            <person name="Birren B."/>
        </authorList>
    </citation>
    <scope>NUCLEOTIDE SEQUENCE [LARGE SCALE GENOMIC DNA]</scope>
    <source>
        <strain evidence="3">9E7_DIV0242</strain>
    </source>
</reference>
<accession>A0A242K8I8</accession>
<dbReference type="EMBL" id="CP147247">
    <property type="protein sequence ID" value="WYJ91091.1"/>
    <property type="molecule type" value="Genomic_DNA"/>
</dbReference>
<evidence type="ECO:0000256" key="1">
    <source>
        <dbReference type="SAM" id="Phobius"/>
    </source>
</evidence>
<sequence length="264" mass="30075">MKKQKIGNRIFRTIRFALILLIGYLVYKALLADILTEKIHIFAYIVLWLFSSYLALPVINKTMTHRYVPDYFIGRSRTTDGLLGDPINLAFIGTKEEIIHLFSTSGWTLAEPLTLTTGIHMTIASILGRSYPSAPVSTLLLFNQKQTMAFEKEMDHNPRRRHHVRVWKTPENWYLPGGKTADWLAAATYDRKVGFSLFTGQVTHKISSDVDEERDFVLDTFQETDLPLEIHTIEHFTTSYHGLNGGGDAIYTDGALPFVKIKPK</sequence>
<gene>
    <name evidence="3" type="ORF">A5888_001622</name>
    <name evidence="4" type="ORF">A5888_002859</name>
</gene>
<keyword evidence="1" id="KW-0472">Membrane</keyword>
<dbReference type="RefSeq" id="WP_086348691.1">
    <property type="nucleotide sequence ID" value="NZ_CP147247.1"/>
</dbReference>
<dbReference type="AlphaFoldDB" id="A0A242K8I8"/>
<feature type="domain" description="LssY-like C-terminal" evidence="2">
    <location>
        <begin position="66"/>
        <end position="256"/>
    </location>
</feature>